<proteinExistence type="predicted"/>
<keyword evidence="1" id="KW-1133">Transmembrane helix</keyword>
<keyword evidence="1" id="KW-0472">Membrane</keyword>
<accession>S6BIT8</accession>
<sequence length="81" mass="8308">MLLRPCGFCLGLAFLAGAVGALAHGTLGHVEVFGGLAPRVAVIVVVGADGFAQRCLLVYPVLARLRIPVLDRAHGHPIGLG</sequence>
<organism evidence="2">
    <name type="scientific">Bifidobacterium catenulatum subsp. kashiwanohense</name>
    <dbReference type="NCBI Taxonomy" id="630129"/>
    <lineage>
        <taxon>Bacteria</taxon>
        <taxon>Bacillati</taxon>
        <taxon>Actinomycetota</taxon>
        <taxon>Actinomycetes</taxon>
        <taxon>Bifidobacteriales</taxon>
        <taxon>Bifidobacteriaceae</taxon>
        <taxon>Bifidobacterium</taxon>
    </lineage>
</organism>
<feature type="transmembrane region" description="Helical" evidence="1">
    <location>
        <begin position="39"/>
        <end position="62"/>
    </location>
</feature>
<evidence type="ECO:0000313" key="2">
    <source>
        <dbReference type="EMBL" id="BAN63787.1"/>
    </source>
</evidence>
<dbReference type="AlphaFoldDB" id="S6BIT8"/>
<name>S6BIT8_9BIFI</name>
<evidence type="ECO:0000256" key="1">
    <source>
        <dbReference type="SAM" id="Phobius"/>
    </source>
</evidence>
<keyword evidence="2" id="KW-0614">Plasmid</keyword>
<protein>
    <submittedName>
        <fullName evidence="2">Uncharacterized protein</fullName>
    </submittedName>
</protein>
<keyword evidence="1" id="KW-0812">Transmembrane</keyword>
<geneLocation type="plasmid" evidence="2">
    <name>pBBKW-2</name>
</geneLocation>
<reference evidence="2" key="1">
    <citation type="journal article" date="2014" name="Anim. Sci. J.">
        <title>Complete sequence analysis of two cryptic plasmids from Bifidobacterium kashiwanohense?JCM 15439 (type strain) isolated from healthy infant feces.</title>
        <authorList>
            <person name="Takahata M."/>
            <person name="Toh H."/>
            <person name="Nakano A."/>
            <person name="Takagi M."/>
            <person name="Murakami M."/>
            <person name="Ishii Y."/>
            <person name="Takizawa T."/>
            <person name="Tanabe S."/>
            <person name="Morita H."/>
        </authorList>
    </citation>
    <scope>NUCLEOTIDE SEQUENCE</scope>
    <source>
        <strain evidence="2">JCM 15439</strain>
        <plasmid evidence="2">pBBKW-2</plasmid>
    </source>
</reference>
<dbReference type="EMBL" id="AB713429">
    <property type="protein sequence ID" value="BAN63787.1"/>
    <property type="molecule type" value="Genomic_DNA"/>
</dbReference>